<protein>
    <submittedName>
        <fullName evidence="2">Uncharacterized protein</fullName>
    </submittedName>
</protein>
<gene>
    <name evidence="2" type="ORF">LZD57_10800</name>
</gene>
<comment type="caution">
    <text evidence="2">The sequence shown here is derived from an EMBL/GenBank/DDBJ whole genome shotgun (WGS) entry which is preliminary data.</text>
</comment>
<dbReference type="AlphaFoldDB" id="A0A9X1P0W1"/>
<reference evidence="2" key="1">
    <citation type="submission" date="2022-01" db="EMBL/GenBank/DDBJ databases">
        <title>Jiella avicenniae sp. nov., a novel endophytic bacterium isolated from bark of Avicennia marina.</title>
        <authorList>
            <person name="Tuo L."/>
        </authorList>
    </citation>
    <scope>NUCLEOTIDE SEQUENCE</scope>
    <source>
        <strain evidence="2">CBK1P-4</strain>
    </source>
</reference>
<accession>A0A9X1P0W1</accession>
<evidence type="ECO:0000313" key="3">
    <source>
        <dbReference type="Proteomes" id="UP001139035"/>
    </source>
</evidence>
<evidence type="ECO:0000256" key="1">
    <source>
        <dbReference type="SAM" id="MobiDB-lite"/>
    </source>
</evidence>
<proteinExistence type="predicted"/>
<feature type="compositionally biased region" description="Basic and acidic residues" evidence="1">
    <location>
        <begin position="49"/>
        <end position="60"/>
    </location>
</feature>
<dbReference type="Proteomes" id="UP001139035">
    <property type="component" value="Unassembled WGS sequence"/>
</dbReference>
<feature type="region of interest" description="Disordered" evidence="1">
    <location>
        <begin position="49"/>
        <end position="73"/>
    </location>
</feature>
<evidence type="ECO:0000313" key="2">
    <source>
        <dbReference type="EMBL" id="MCE7028478.1"/>
    </source>
</evidence>
<name>A0A9X1P0W1_9HYPH</name>
<dbReference type="RefSeq" id="WP_233719636.1">
    <property type="nucleotide sequence ID" value="NZ_JAJUWU010000009.1"/>
</dbReference>
<keyword evidence="3" id="KW-1185">Reference proteome</keyword>
<sequence>MDDFDLDQIDAADEAEMRVIANGNPTEWIWRFAGPGHDRTIAQTNRLSRERLHRDREQEQARVNGKKWKAPDESVDEIRERNVKFVTDRLLGWSPVKMGGEDYPFTPENAKKLLLDRRKSALLVQALEFLGEDQSFTKTSAIG</sequence>
<organism evidence="2 3">
    <name type="scientific">Jiella avicenniae</name>
    <dbReference type="NCBI Taxonomy" id="2907202"/>
    <lineage>
        <taxon>Bacteria</taxon>
        <taxon>Pseudomonadati</taxon>
        <taxon>Pseudomonadota</taxon>
        <taxon>Alphaproteobacteria</taxon>
        <taxon>Hyphomicrobiales</taxon>
        <taxon>Aurantimonadaceae</taxon>
        <taxon>Jiella</taxon>
    </lineage>
</organism>
<dbReference type="EMBL" id="JAJUWU010000009">
    <property type="protein sequence ID" value="MCE7028478.1"/>
    <property type="molecule type" value="Genomic_DNA"/>
</dbReference>